<feature type="compositionally biased region" description="Polar residues" evidence="1">
    <location>
        <begin position="109"/>
        <end position="121"/>
    </location>
</feature>
<feature type="transmembrane region" description="Helical" evidence="2">
    <location>
        <begin position="48"/>
        <end position="67"/>
    </location>
</feature>
<gene>
    <name evidence="3" type="ORF">P8192_01040</name>
</gene>
<evidence type="ECO:0000256" key="2">
    <source>
        <dbReference type="SAM" id="Phobius"/>
    </source>
</evidence>
<keyword evidence="4" id="KW-1185">Reference proteome</keyword>
<dbReference type="RefSeq" id="WP_278157842.1">
    <property type="nucleotide sequence ID" value="NZ_CP121252.1"/>
</dbReference>
<keyword evidence="2" id="KW-0812">Transmembrane</keyword>
<proteinExistence type="predicted"/>
<protein>
    <submittedName>
        <fullName evidence="3">Uncharacterized protein</fullName>
    </submittedName>
</protein>
<accession>A0ABY8H6H5</accession>
<organism evidence="3 4">
    <name type="scientific">Citricoccus muralis</name>
    <dbReference type="NCBI Taxonomy" id="169134"/>
    <lineage>
        <taxon>Bacteria</taxon>
        <taxon>Bacillati</taxon>
        <taxon>Actinomycetota</taxon>
        <taxon>Actinomycetes</taxon>
        <taxon>Micrococcales</taxon>
        <taxon>Micrococcaceae</taxon>
        <taxon>Citricoccus</taxon>
    </lineage>
</organism>
<name>A0ABY8H6H5_9MICC</name>
<evidence type="ECO:0000313" key="4">
    <source>
        <dbReference type="Proteomes" id="UP001219037"/>
    </source>
</evidence>
<feature type="region of interest" description="Disordered" evidence="1">
    <location>
        <begin position="96"/>
        <end position="121"/>
    </location>
</feature>
<reference evidence="3 4" key="1">
    <citation type="submission" date="2023-04" db="EMBL/GenBank/DDBJ databases">
        <title>Funneling lignin-derived compounds into biodiesel using alkali-halophilic Citricoccus sp. P2.</title>
        <authorList>
            <person name="Luo C.-B."/>
        </authorList>
    </citation>
    <scope>NUCLEOTIDE SEQUENCE [LARGE SCALE GENOMIC DNA]</scope>
    <source>
        <strain evidence="3 4">P2</strain>
    </source>
</reference>
<dbReference type="Proteomes" id="UP001219037">
    <property type="component" value="Chromosome"/>
</dbReference>
<evidence type="ECO:0000313" key="3">
    <source>
        <dbReference type="EMBL" id="WFP16745.1"/>
    </source>
</evidence>
<dbReference type="EMBL" id="CP121252">
    <property type="protein sequence ID" value="WFP16745.1"/>
    <property type="molecule type" value="Genomic_DNA"/>
</dbReference>
<keyword evidence="2" id="KW-1133">Transmembrane helix</keyword>
<evidence type="ECO:0000256" key="1">
    <source>
        <dbReference type="SAM" id="MobiDB-lite"/>
    </source>
</evidence>
<sequence>MLADLLSGWKNERAWKKSTLSDMETARDRTGERVTDDALGADNMVSSVLGWGLFATTMLPLILALFFPRPTYGQLERQNLDLLLFGGACHQRRSALKESSTADAGAEQVSGTSRSNWQSVE</sequence>
<keyword evidence="2" id="KW-0472">Membrane</keyword>